<dbReference type="RefSeq" id="XP_041436336.1">
    <property type="nucleotide sequence ID" value="XM_041580402.1"/>
</dbReference>
<dbReference type="InterPro" id="IPR001212">
    <property type="entry name" value="Somatomedin_B_dom"/>
</dbReference>
<dbReference type="PROSITE" id="PS51233">
    <property type="entry name" value="VWFD"/>
    <property type="match status" value="2"/>
</dbReference>
<keyword evidence="11" id="KW-1185">Reference proteome</keyword>
<dbReference type="PaxDb" id="8355-A0A1L8HQW6"/>
<feature type="disulfide bond" evidence="6">
    <location>
        <begin position="1529"/>
        <end position="1556"/>
    </location>
</feature>
<dbReference type="CTD" id="108705242"/>
<dbReference type="InterPro" id="IPR001846">
    <property type="entry name" value="VWF_type-D"/>
</dbReference>
<evidence type="ECO:0000259" key="7">
    <source>
        <dbReference type="PROSITE" id="PS50856"/>
    </source>
</evidence>
<feature type="domain" description="SMB" evidence="9">
    <location>
        <begin position="41"/>
        <end position="80"/>
    </location>
</feature>
<evidence type="ECO:0000313" key="12">
    <source>
        <dbReference type="RefSeq" id="XP_041436336.1"/>
    </source>
</evidence>
<feature type="domain" description="Sushi" evidence="8">
    <location>
        <begin position="750"/>
        <end position="807"/>
    </location>
</feature>
<dbReference type="PANTHER" id="PTHR13802">
    <property type="entry name" value="MUCIN 4-RELATED"/>
    <property type="match status" value="1"/>
</dbReference>
<evidence type="ECO:0000259" key="9">
    <source>
        <dbReference type="PROSITE" id="PS50958"/>
    </source>
</evidence>
<dbReference type="SMART" id="SM00201">
    <property type="entry name" value="SO"/>
    <property type="match status" value="2"/>
</dbReference>
<evidence type="ECO:0000313" key="11">
    <source>
        <dbReference type="Proteomes" id="UP000186698"/>
    </source>
</evidence>
<dbReference type="STRING" id="8355.A0A1L8HQW6"/>
<comment type="subcellular location">
    <subcellularLocation>
        <location evidence="1">Membrane</location>
    </subcellularLocation>
</comment>
<dbReference type="InterPro" id="IPR056619">
    <property type="entry name" value="C8-3_MUC4"/>
</dbReference>
<dbReference type="InterPro" id="IPR005533">
    <property type="entry name" value="AMOP_dom"/>
</dbReference>
<feature type="domain" description="SMB" evidence="9">
    <location>
        <begin position="809"/>
        <end position="848"/>
    </location>
</feature>
<evidence type="ECO:0000256" key="4">
    <source>
        <dbReference type="ARBA" id="ARBA00023136"/>
    </source>
</evidence>
<organism evidence="11 12">
    <name type="scientific">Xenopus laevis</name>
    <name type="common">African clawed frog</name>
    <dbReference type="NCBI Taxonomy" id="8355"/>
    <lineage>
        <taxon>Eukaryota</taxon>
        <taxon>Metazoa</taxon>
        <taxon>Chordata</taxon>
        <taxon>Craniata</taxon>
        <taxon>Vertebrata</taxon>
        <taxon>Euteleostomi</taxon>
        <taxon>Amphibia</taxon>
        <taxon>Batrachia</taxon>
        <taxon>Anura</taxon>
        <taxon>Pipoidea</taxon>
        <taxon>Pipidae</taxon>
        <taxon>Xenopodinae</taxon>
        <taxon>Xenopus</taxon>
        <taxon>Xenopus</taxon>
    </lineage>
</organism>
<feature type="domain" description="Sushi" evidence="8">
    <location>
        <begin position="1501"/>
        <end position="1558"/>
    </location>
</feature>
<evidence type="ECO:0000256" key="5">
    <source>
        <dbReference type="ARBA" id="ARBA00023157"/>
    </source>
</evidence>
<dbReference type="SUPFAM" id="SSF90188">
    <property type="entry name" value="Somatomedin B domain"/>
    <property type="match status" value="2"/>
</dbReference>
<accession>A0A1L8HQW6</accession>
<dbReference type="Pfam" id="PF03782">
    <property type="entry name" value="AMOP"/>
    <property type="match status" value="2"/>
</dbReference>
<feature type="domain" description="AMOP" evidence="7">
    <location>
        <begin position="1065"/>
        <end position="1213"/>
    </location>
</feature>
<dbReference type="InterPro" id="IPR000436">
    <property type="entry name" value="Sushi_SCR_CCP_dom"/>
</dbReference>
<dbReference type="Pfam" id="PF23263">
    <property type="entry name" value="C8-3_MUC4"/>
    <property type="match status" value="2"/>
</dbReference>
<dbReference type="PROSITE" id="PS50923">
    <property type="entry name" value="SUSHI"/>
    <property type="match status" value="2"/>
</dbReference>
<dbReference type="Gene3D" id="2.10.70.10">
    <property type="entry name" value="Complement Module, domain 1"/>
    <property type="match status" value="2"/>
</dbReference>
<evidence type="ECO:0000256" key="6">
    <source>
        <dbReference type="PROSITE-ProRule" id="PRU00302"/>
    </source>
</evidence>
<dbReference type="Pfam" id="PF00094">
    <property type="entry name" value="VWD"/>
    <property type="match status" value="2"/>
</dbReference>
<dbReference type="Gene3D" id="4.10.410.20">
    <property type="match status" value="1"/>
</dbReference>
<keyword evidence="5 6" id="KW-1015">Disulfide bond</keyword>
<dbReference type="PANTHER" id="PTHR13802:SF63">
    <property type="entry name" value="SUSHI DOMAIN-CONTAINING PROTEIN 2"/>
    <property type="match status" value="1"/>
</dbReference>
<dbReference type="InterPro" id="IPR035976">
    <property type="entry name" value="Sushi/SCR/CCP_sf"/>
</dbReference>
<dbReference type="InterPro" id="IPR051495">
    <property type="entry name" value="Epithelial_Barrier/Signaling"/>
</dbReference>
<reference evidence="12" key="1">
    <citation type="submission" date="2025-08" db="UniProtKB">
        <authorList>
            <consortium name="RefSeq"/>
        </authorList>
    </citation>
    <scope>IDENTIFICATION</scope>
    <source>
        <strain evidence="12">J_2021</strain>
        <tissue evidence="12">Erythrocytes</tissue>
    </source>
</reference>
<dbReference type="GO" id="GO:0016020">
    <property type="term" value="C:membrane"/>
    <property type="evidence" value="ECO:0007669"/>
    <property type="project" value="UniProtKB-SubCell"/>
</dbReference>
<sequence>MCHTGTRSHCSRQQAPGTMPALLLIYIGLLTLTLMPGVSGASESCSSQCGERLQSCSCHTTCENLGTCCTDFHQFCISINPHSGTLMGGKDFSILNVTFSPNSSVICRFNNETNTEGYIDDTGIAHCISPLLLETGRISLDVSLDGGNTFTRSGTWLAVHHSKASVAEKSVQLEPKKWQYYGTPGYNGTLALTWNAKTLPSENISIEIWGYNETGTPYSDTWGADWTYLYTLDLTYPNNGSFIFTPSPAKAPYNQWDVGMLRIIASDKSQGKRNVHAIWSPVHALAWHLEESFRNDSAAWAYGKCINWRDAEIHTLPNFLKETPDCPCTLDQARADTGRFHTDYGCDIEKGSVCTYHPGAVHCVRSIQASPQFASGQQCCYDSDGAQVLTFDSIGGSTPDRGHDWGSPPYRKPPRVPGFSHWIYDVITFYYCCLWSDNCQFYMDLRPSSDCRTYTPPKAASGFGDPHFATFDGSTYTFNGKGEYTLVSSPHKSLSIQVRTKALIVTKPSAGNFGQVSGIIHDDRATSSEINVASICSVAMQEDDSDVIEVRLKDGSTHELETLLNQEVIGFEEQIWMDLSGVFVYSAINSNVTVMFPSGAGVEVRRQEGFLSINVLLPDDFINQTQGLLGQMNNNPADDFTFRNGTSLPPNATPEDLFQLGADWAVTNESSLFTYDSQELINNYQVKHDFTFLPTFSFEENPSEPLLELCGDDEFCRFDGLATNNLNVANATKISFLSHSNLVKSLTPVVSCGWLAPPENGIKIGTTYLAGSVIEFNCNSGLILNGTKLRTCLPDGTWSGDSVQCLEGFKDSCSSQCGVILQECSCHVTCENLGTCCPDYRTFCIRIAPESGLLMGGRDFMILNVTFNRSSEVKCRFRSEIVTDGYVDEAGLAHCISPLLLETGRITFEMSADGGHSYPFSGTWLSVHPGKVMESEKCTLVNETKWQYYGTPNTDGTLTVQWDPDTFENDALNIEIWGYEETGNPYSNSWIGSWKYLYSLIREYPNNGSFTFYPQPSKPEHSVFEFGSLRLTPSQYEEGQWNVHSLWSVDHAMAWHLDEDFRRDSNAWAQDKCFNWHQSEKNLPDFLSEIIDCPCTLAQSRADTGRFHPDYGCDIASGSVCTYHPGAVHCVRGIYGSPLYAAGQQCCYDSRGFQVLTSDSVGGSTPDRGHDWGSPPYRKPPRVPGFSHWLYDVISFYYCCLWSDNCQKYLELRPSSDCRTYKPPKVASAFGDPHFITFDGANFTFKGRGEYILVTSLHNSLNIQGRTQSALLSNGSSVPVTGFSSIAMGEGESDVIEVRLAESSEKLEVLLNSEVIHFDRSWIDLKGVFMFSGVNQNVTVMFPSGAGVEVRGKGSFLGVTVLLPEEFMNQTQGLLGVMNGNPTDDFTFRNGTALSPSATPQELFQLGTDWAVTKNSSLFTYDSTFLIKNYQEKPHDPDFVPIFFVTEDPTDPLKEPVDKLCGSDAFCRFDALTTRDLSVGNATKLSHDSHKDFVKSLQAVVSCGWIGPPSNGKKEGTSYLEGSEVTFSCNRGYMISGSSTRTCQPDGTWSGQLSQCVADNTLGIVLGSVFGFLTLLILIVLIALHERNRSRKKIIMPPVAFQPSNEP</sequence>
<dbReference type="PROSITE" id="PS50958">
    <property type="entry name" value="SMB_2"/>
    <property type="match status" value="2"/>
</dbReference>
<keyword evidence="6" id="KW-0768">Sushi</keyword>
<dbReference type="SMART" id="SM00723">
    <property type="entry name" value="AMOP"/>
    <property type="match status" value="2"/>
</dbReference>
<dbReference type="CDD" id="cd00033">
    <property type="entry name" value="CCP"/>
    <property type="match status" value="2"/>
</dbReference>
<gene>
    <name evidence="12" type="primary">susd2.S</name>
</gene>
<name>A0A1L8HQW6_XENLA</name>
<evidence type="ECO:0000256" key="2">
    <source>
        <dbReference type="ARBA" id="ARBA00022692"/>
    </source>
</evidence>
<dbReference type="InterPro" id="IPR036024">
    <property type="entry name" value="Somatomedin_B-like_dom_sf"/>
</dbReference>
<feature type="disulfide bond" evidence="6">
    <location>
        <begin position="778"/>
        <end position="805"/>
    </location>
</feature>
<feature type="domain" description="VWFD" evidence="10">
    <location>
        <begin position="1225"/>
        <end position="1418"/>
    </location>
</feature>
<keyword evidence="2" id="KW-0812">Transmembrane</keyword>
<dbReference type="Proteomes" id="UP000186698">
    <property type="component" value="Chromosome 1S"/>
</dbReference>
<dbReference type="PROSITE" id="PS00524">
    <property type="entry name" value="SMB_1"/>
    <property type="match status" value="2"/>
</dbReference>
<dbReference type="Pfam" id="PF00084">
    <property type="entry name" value="Sushi"/>
    <property type="match status" value="2"/>
</dbReference>
<dbReference type="OrthoDB" id="6051552at2759"/>
<dbReference type="GeneID" id="108705242"/>
<dbReference type="PROSITE" id="PS50856">
    <property type="entry name" value="AMOP"/>
    <property type="match status" value="2"/>
</dbReference>
<feature type="domain" description="VWFD" evidence="10">
    <location>
        <begin position="458"/>
        <end position="672"/>
    </location>
</feature>
<comment type="caution">
    <text evidence="6">Lacks conserved residue(s) required for the propagation of feature annotation.</text>
</comment>
<dbReference type="SMART" id="SM00032">
    <property type="entry name" value="CCP"/>
    <property type="match status" value="2"/>
</dbReference>
<proteinExistence type="predicted"/>
<keyword evidence="3" id="KW-1133">Transmembrane helix</keyword>
<dbReference type="SMART" id="SM00216">
    <property type="entry name" value="VWD"/>
    <property type="match status" value="2"/>
</dbReference>
<dbReference type="SUPFAM" id="SSF57535">
    <property type="entry name" value="Complement control module/SCR domain"/>
    <property type="match status" value="2"/>
</dbReference>
<evidence type="ECO:0000259" key="8">
    <source>
        <dbReference type="PROSITE" id="PS50923"/>
    </source>
</evidence>
<evidence type="ECO:0000256" key="1">
    <source>
        <dbReference type="ARBA" id="ARBA00004370"/>
    </source>
</evidence>
<keyword evidence="4" id="KW-0472">Membrane</keyword>
<evidence type="ECO:0000259" key="10">
    <source>
        <dbReference type="PROSITE" id="PS51233"/>
    </source>
</evidence>
<evidence type="ECO:0000256" key="3">
    <source>
        <dbReference type="ARBA" id="ARBA00022989"/>
    </source>
</evidence>
<dbReference type="KEGG" id="xla:108705242"/>
<feature type="domain" description="AMOP" evidence="7">
    <location>
        <begin position="297"/>
        <end position="446"/>
    </location>
</feature>
<protein>
    <submittedName>
        <fullName evidence="12">Uncharacterized protein susd2.S</fullName>
    </submittedName>
</protein>
<dbReference type="GO" id="GO:0005615">
    <property type="term" value="C:extracellular space"/>
    <property type="evidence" value="ECO:0000318"/>
    <property type="project" value="GO_Central"/>
</dbReference>